<feature type="transmembrane region" description="Helical" evidence="16">
    <location>
        <begin position="29"/>
        <end position="51"/>
    </location>
</feature>
<keyword evidence="16" id="KW-1133">Transmembrane helix</keyword>
<evidence type="ECO:0000256" key="14">
    <source>
        <dbReference type="ARBA" id="ARBA00024827"/>
    </source>
</evidence>
<dbReference type="GO" id="GO:0046872">
    <property type="term" value="F:metal ion binding"/>
    <property type="evidence" value="ECO:0007669"/>
    <property type="project" value="UniProtKB-KW"/>
</dbReference>
<keyword evidence="19" id="KW-1185">Reference proteome</keyword>
<keyword evidence="13" id="KW-0411">Iron-sulfur</keyword>
<comment type="caution">
    <text evidence="18">The sequence shown here is derived from an EMBL/GenBank/DDBJ whole genome shotgun (WGS) entry which is preliminary data.</text>
</comment>
<evidence type="ECO:0000256" key="13">
    <source>
        <dbReference type="ARBA" id="ARBA00023014"/>
    </source>
</evidence>
<dbReference type="InParanoid" id="A0A420XTF7"/>
<dbReference type="GO" id="GO:0046983">
    <property type="term" value="F:protein dimerization activity"/>
    <property type="evidence" value="ECO:0007669"/>
    <property type="project" value="InterPro"/>
</dbReference>
<organism evidence="18 19">
    <name type="scientific">Motilibacter peucedani</name>
    <dbReference type="NCBI Taxonomy" id="598650"/>
    <lineage>
        <taxon>Bacteria</taxon>
        <taxon>Bacillati</taxon>
        <taxon>Actinomycetota</taxon>
        <taxon>Actinomycetes</taxon>
        <taxon>Motilibacterales</taxon>
        <taxon>Motilibacteraceae</taxon>
        <taxon>Motilibacter</taxon>
    </lineage>
</organism>
<evidence type="ECO:0000256" key="8">
    <source>
        <dbReference type="ARBA" id="ARBA00022679"/>
    </source>
</evidence>
<dbReference type="Gene3D" id="1.20.5.1930">
    <property type="match status" value="1"/>
</dbReference>
<evidence type="ECO:0000259" key="17">
    <source>
        <dbReference type="PROSITE" id="PS50109"/>
    </source>
</evidence>
<name>A0A420XTF7_9ACTN</name>
<dbReference type="GO" id="GO:0051539">
    <property type="term" value="F:4 iron, 4 sulfur cluster binding"/>
    <property type="evidence" value="ECO:0007669"/>
    <property type="project" value="UniProtKB-KW"/>
</dbReference>
<dbReference type="PANTHER" id="PTHR24421">
    <property type="entry name" value="NITRATE/NITRITE SENSOR PROTEIN NARX-RELATED"/>
    <property type="match status" value="1"/>
</dbReference>
<dbReference type="GO" id="GO:0005737">
    <property type="term" value="C:cytoplasm"/>
    <property type="evidence" value="ECO:0007669"/>
    <property type="project" value="UniProtKB-SubCell"/>
</dbReference>
<dbReference type="InterPro" id="IPR036890">
    <property type="entry name" value="HATPase_C_sf"/>
</dbReference>
<reference evidence="18 19" key="1">
    <citation type="submission" date="2018-10" db="EMBL/GenBank/DDBJ databases">
        <title>Genomic Encyclopedia of Archaeal and Bacterial Type Strains, Phase II (KMG-II): from individual species to whole genera.</title>
        <authorList>
            <person name="Goeker M."/>
        </authorList>
    </citation>
    <scope>NUCLEOTIDE SEQUENCE [LARGE SCALE GENOMIC DNA]</scope>
    <source>
        <strain evidence="18 19">RP-AC37</strain>
    </source>
</reference>
<evidence type="ECO:0000256" key="2">
    <source>
        <dbReference type="ARBA" id="ARBA00001966"/>
    </source>
</evidence>
<dbReference type="Pfam" id="PF02518">
    <property type="entry name" value="HATPase_c"/>
    <property type="match status" value="1"/>
</dbReference>
<dbReference type="Gene3D" id="3.30.565.10">
    <property type="entry name" value="Histidine kinase-like ATPase, C-terminal domain"/>
    <property type="match status" value="1"/>
</dbReference>
<evidence type="ECO:0000256" key="1">
    <source>
        <dbReference type="ARBA" id="ARBA00000085"/>
    </source>
</evidence>
<keyword evidence="12" id="KW-0902">Two-component regulatory system</keyword>
<dbReference type="CDD" id="cd16917">
    <property type="entry name" value="HATPase_UhpB-NarQ-NarX-like"/>
    <property type="match status" value="1"/>
</dbReference>
<dbReference type="GO" id="GO:0000155">
    <property type="term" value="F:phosphorelay sensor kinase activity"/>
    <property type="evidence" value="ECO:0007669"/>
    <property type="project" value="InterPro"/>
</dbReference>
<evidence type="ECO:0000256" key="11">
    <source>
        <dbReference type="ARBA" id="ARBA00023004"/>
    </source>
</evidence>
<evidence type="ECO:0000256" key="6">
    <source>
        <dbReference type="ARBA" id="ARBA00022485"/>
    </source>
</evidence>
<dbReference type="Proteomes" id="UP000281955">
    <property type="component" value="Unassembled WGS sequence"/>
</dbReference>
<dbReference type="AlphaFoldDB" id="A0A420XTF7"/>
<keyword evidence="11" id="KW-0408">Iron</keyword>
<evidence type="ECO:0000256" key="3">
    <source>
        <dbReference type="ARBA" id="ARBA00004496"/>
    </source>
</evidence>
<keyword evidence="16" id="KW-0472">Membrane</keyword>
<comment type="function">
    <text evidence="14">Member of the two-component regulatory system NreB/NreC involved in the control of dissimilatory nitrate/nitrite reduction in response to oxygen. NreB functions as a direct oxygen sensor histidine kinase which is autophosphorylated, in the absence of oxygen, probably at the conserved histidine residue, and transfers its phosphate group probably to a conserved aspartate residue of NreC. NreB/NreC activates the expression of the nitrate (narGHJI) and nitrite (nir) reductase operons, as well as the putative nitrate transporter gene narT.</text>
</comment>
<gene>
    <name evidence="18" type="ORF">CLV35_0514</name>
</gene>
<dbReference type="InterPro" id="IPR004358">
    <property type="entry name" value="Sig_transdc_His_kin-like_C"/>
</dbReference>
<evidence type="ECO:0000313" key="18">
    <source>
        <dbReference type="EMBL" id="RKS80094.1"/>
    </source>
</evidence>
<evidence type="ECO:0000256" key="15">
    <source>
        <dbReference type="ARBA" id="ARBA00030800"/>
    </source>
</evidence>
<dbReference type="OrthoDB" id="144293at2"/>
<dbReference type="InterPro" id="IPR050482">
    <property type="entry name" value="Sensor_HK_TwoCompSys"/>
</dbReference>
<feature type="domain" description="Histidine kinase" evidence="17">
    <location>
        <begin position="307"/>
        <end position="450"/>
    </location>
</feature>
<evidence type="ECO:0000313" key="19">
    <source>
        <dbReference type="Proteomes" id="UP000281955"/>
    </source>
</evidence>
<dbReference type="PRINTS" id="PR00344">
    <property type="entry name" value="BCTRLSENSOR"/>
</dbReference>
<protein>
    <recommendedName>
        <fullName evidence="5">Oxygen sensor histidine kinase NreB</fullName>
        <ecNumber evidence="4">2.7.13.3</ecNumber>
    </recommendedName>
    <alternativeName>
        <fullName evidence="15">Nitrogen regulation protein B</fullName>
    </alternativeName>
</protein>
<keyword evidence="10 18" id="KW-0418">Kinase</keyword>
<dbReference type="SUPFAM" id="SSF55874">
    <property type="entry name" value="ATPase domain of HSP90 chaperone/DNA topoisomerase II/histidine kinase"/>
    <property type="match status" value="1"/>
</dbReference>
<evidence type="ECO:0000256" key="12">
    <source>
        <dbReference type="ARBA" id="ARBA00023012"/>
    </source>
</evidence>
<evidence type="ECO:0000256" key="7">
    <source>
        <dbReference type="ARBA" id="ARBA00022490"/>
    </source>
</evidence>
<comment type="catalytic activity">
    <reaction evidence="1">
        <text>ATP + protein L-histidine = ADP + protein N-phospho-L-histidine.</text>
        <dbReference type="EC" id="2.7.13.3"/>
    </reaction>
</comment>
<keyword evidence="16" id="KW-0812">Transmembrane</keyword>
<evidence type="ECO:0000256" key="5">
    <source>
        <dbReference type="ARBA" id="ARBA00017322"/>
    </source>
</evidence>
<accession>A0A420XTF7</accession>
<keyword evidence="7" id="KW-0963">Cytoplasm</keyword>
<evidence type="ECO:0000256" key="4">
    <source>
        <dbReference type="ARBA" id="ARBA00012438"/>
    </source>
</evidence>
<evidence type="ECO:0000256" key="9">
    <source>
        <dbReference type="ARBA" id="ARBA00022723"/>
    </source>
</evidence>
<dbReference type="InterPro" id="IPR003594">
    <property type="entry name" value="HATPase_dom"/>
</dbReference>
<sequence>MQQQTGAPPWRVLAEPRRAPRTPASMRRIVGTFVAGSLAVALVFLALSTWLSQRAARSESIDDARRSTDLFARIAVTPALSDGLLRGDPAALAAMDTAVDAVLTPESGVVRVKIWSRDGRVLWSDEPRLVGRTFALEADEVEALDEGRTVAEVSDLQRPENVYERSQGRLLEVYRPVRTPGGELLELEAYFPYHRVVTERSWHIWREFGLITLLALVLAQLVQLPLVARMLGQLRRSERSRDHLARRAVEASQEERRRIAGSLHDGVVQDLAGASFVLAGAIAHAEPPAPQALRPALDAVRQSIGGLRSLLVELYPPSLERAGLAAALTDAASALRSRGVRVRVEVPDDVAARVPVATEAVLFRVAQEAMRNVASHADACEVEVGVRVQRGRVELVVRDDGRGFDAGDVPREAGHVGLEVVSDVVAEAGGTVELASAPGQGTALRVGLPL</sequence>
<dbReference type="RefSeq" id="WP_121191829.1">
    <property type="nucleotide sequence ID" value="NZ_RBWV01000009.1"/>
</dbReference>
<comment type="subcellular location">
    <subcellularLocation>
        <location evidence="3">Cytoplasm</location>
    </subcellularLocation>
</comment>
<comment type="cofactor">
    <cofactor evidence="2">
        <name>[4Fe-4S] cluster</name>
        <dbReference type="ChEBI" id="CHEBI:49883"/>
    </cofactor>
</comment>
<keyword evidence="9" id="KW-0479">Metal-binding</keyword>
<dbReference type="PROSITE" id="PS50109">
    <property type="entry name" value="HIS_KIN"/>
    <property type="match status" value="1"/>
</dbReference>
<evidence type="ECO:0000256" key="16">
    <source>
        <dbReference type="SAM" id="Phobius"/>
    </source>
</evidence>
<dbReference type="Pfam" id="PF07730">
    <property type="entry name" value="HisKA_3"/>
    <property type="match status" value="1"/>
</dbReference>
<keyword evidence="8" id="KW-0808">Transferase</keyword>
<dbReference type="EC" id="2.7.13.3" evidence="4"/>
<evidence type="ECO:0000256" key="10">
    <source>
        <dbReference type="ARBA" id="ARBA00022777"/>
    </source>
</evidence>
<dbReference type="InterPro" id="IPR005467">
    <property type="entry name" value="His_kinase_dom"/>
</dbReference>
<proteinExistence type="predicted"/>
<keyword evidence="6" id="KW-0004">4Fe-4S</keyword>
<dbReference type="GO" id="GO:0016020">
    <property type="term" value="C:membrane"/>
    <property type="evidence" value="ECO:0007669"/>
    <property type="project" value="InterPro"/>
</dbReference>
<feature type="transmembrane region" description="Helical" evidence="16">
    <location>
        <begin position="208"/>
        <end position="231"/>
    </location>
</feature>
<dbReference type="InterPro" id="IPR011712">
    <property type="entry name" value="Sig_transdc_His_kin_sub3_dim/P"/>
</dbReference>
<dbReference type="EMBL" id="RBWV01000009">
    <property type="protein sequence ID" value="RKS80094.1"/>
    <property type="molecule type" value="Genomic_DNA"/>
</dbReference>